<evidence type="ECO:0000313" key="2">
    <source>
        <dbReference type="EMBL" id="QKM67536.1"/>
    </source>
</evidence>
<feature type="compositionally biased region" description="Basic and acidic residues" evidence="1">
    <location>
        <begin position="26"/>
        <end position="35"/>
    </location>
</feature>
<protein>
    <submittedName>
        <fullName evidence="2">Uncharacterized protein</fullName>
    </submittedName>
</protein>
<sequence length="302" mass="31476">MAVMALAGAVALAGCAGGGGGGGGGGDRDEPELGRVPKVMRPADVPDLPMDRYLLDEKEIRAYTRAHAALSRRCMERFGMSWLTDAQALAAGSGTAADPARYFTLIDAGAARLHGYGTPSGRGPQGRTSGSGYEPTDAERAVYDGRAKGVTDSAGRLLRKGGCAAEVEAGLLKGGARGAADPFTVGNEFDSLRAKVRQDSRVTGAFTEWSGCMKDKGFDYRTPLDAANDTDWKSGTVSDTAIAVAAADVACKQRHNTVGIWYAATEAHQKAWIDGKAEHFAAVLAGKKALVDRSLRVVQGAP</sequence>
<organism evidence="2 3">
    <name type="scientific">Streptomyces tsukubensis (strain DSM 42081 / NBRC 108919 / NRRL 18488 / 9993)</name>
    <dbReference type="NCBI Taxonomy" id="1114943"/>
    <lineage>
        <taxon>Bacteria</taxon>
        <taxon>Bacillati</taxon>
        <taxon>Actinomycetota</taxon>
        <taxon>Actinomycetes</taxon>
        <taxon>Kitasatosporales</taxon>
        <taxon>Streptomycetaceae</taxon>
        <taxon>Streptomyces</taxon>
    </lineage>
</organism>
<reference evidence="2 3" key="1">
    <citation type="journal article" date="2012" name="J. Bacteriol.">
        <title>Draft genome of Streptomyces tsukubaensis NRRL 18488, the producer of the clinically important immunosuppressant tacrolimus (FK506).</title>
        <authorList>
            <person name="Barreiro C."/>
            <person name="Prieto C."/>
            <person name="Sola-Landa A."/>
            <person name="Solera E."/>
            <person name="Martinez-Castro M."/>
            <person name="Perez-Redondo R."/>
            <person name="Garcia-Estrada C."/>
            <person name="Aparicio J.F."/>
            <person name="Fernandez-Martinez L.T."/>
            <person name="Santos-Aberturas J."/>
            <person name="Salehi-Najafabadi Z."/>
            <person name="Rodriguez-Garcia A."/>
            <person name="Tauch A."/>
            <person name="Martin J.F."/>
        </authorList>
    </citation>
    <scope>NUCLEOTIDE SEQUENCE [LARGE SCALE GENOMIC DNA]</scope>
    <source>
        <strain evidence="3">DSM 42081 / NBRC 108919 / NRRL 18488 / 9993</strain>
    </source>
</reference>
<feature type="region of interest" description="Disordered" evidence="1">
    <location>
        <begin position="116"/>
        <end position="139"/>
    </location>
</feature>
<proteinExistence type="predicted"/>
<keyword evidence="3" id="KW-1185">Reference proteome</keyword>
<evidence type="ECO:0000313" key="3">
    <source>
        <dbReference type="Proteomes" id="UP000005940"/>
    </source>
</evidence>
<dbReference type="Proteomes" id="UP000005940">
    <property type="component" value="Chromosome"/>
</dbReference>
<gene>
    <name evidence="2" type="ORF">STSU_010535</name>
</gene>
<dbReference type="EMBL" id="CP029159">
    <property type="protein sequence ID" value="QKM67536.1"/>
    <property type="molecule type" value="Genomic_DNA"/>
</dbReference>
<name>I2N631_STRT9</name>
<accession>I2N631</accession>
<evidence type="ECO:0000256" key="1">
    <source>
        <dbReference type="SAM" id="MobiDB-lite"/>
    </source>
</evidence>
<dbReference type="AlphaFoldDB" id="I2N631"/>
<feature type="region of interest" description="Disordered" evidence="1">
    <location>
        <begin position="19"/>
        <end position="42"/>
    </location>
</feature>